<accession>A0ACC2FEB0</accession>
<reference evidence="1" key="1">
    <citation type="submission" date="2021-05" db="EMBL/GenBank/DDBJ databases">
        <authorList>
            <person name="Pan Q."/>
            <person name="Jouanno E."/>
            <person name="Zahm M."/>
            <person name="Klopp C."/>
            <person name="Cabau C."/>
            <person name="Louis A."/>
            <person name="Berthelot C."/>
            <person name="Parey E."/>
            <person name="Roest Crollius H."/>
            <person name="Montfort J."/>
            <person name="Robinson-Rechavi M."/>
            <person name="Bouchez O."/>
            <person name="Lampietro C."/>
            <person name="Lopez Roques C."/>
            <person name="Donnadieu C."/>
            <person name="Postlethwait J."/>
            <person name="Bobe J."/>
            <person name="Dillon D."/>
            <person name="Chandos A."/>
            <person name="von Hippel F."/>
            <person name="Guiguen Y."/>
        </authorList>
    </citation>
    <scope>NUCLEOTIDE SEQUENCE</scope>
    <source>
        <strain evidence="1">YG-Jan2019</strain>
    </source>
</reference>
<protein>
    <submittedName>
        <fullName evidence="1">Uncharacterized protein</fullName>
    </submittedName>
</protein>
<organism evidence="1 2">
    <name type="scientific">Dallia pectoralis</name>
    <name type="common">Alaska blackfish</name>
    <dbReference type="NCBI Taxonomy" id="75939"/>
    <lineage>
        <taxon>Eukaryota</taxon>
        <taxon>Metazoa</taxon>
        <taxon>Chordata</taxon>
        <taxon>Craniata</taxon>
        <taxon>Vertebrata</taxon>
        <taxon>Euteleostomi</taxon>
        <taxon>Actinopterygii</taxon>
        <taxon>Neopterygii</taxon>
        <taxon>Teleostei</taxon>
        <taxon>Protacanthopterygii</taxon>
        <taxon>Esociformes</taxon>
        <taxon>Umbridae</taxon>
        <taxon>Dallia</taxon>
    </lineage>
</organism>
<proteinExistence type="predicted"/>
<sequence length="200" mass="21959">MGQAQSRNAPKRQPEHQEEEVKAKKKKLHQVGAGFQFHFMLSCCGVSCIGTEDHSSKSKHQKAAAGTSSGTPVMNINIIPEVSPHRRWSRPQSHPSYRPRGPLASHGSSLWSVADRRGSPDCPLEWQLLPGVPSSTCSGDNRDITGFFESETSSASHESDWARNISDFTSVTSSDEDSSWSSGSTSSSLDSVNTWHHYYL</sequence>
<keyword evidence="2" id="KW-1185">Reference proteome</keyword>
<name>A0ACC2FEB0_DALPE</name>
<comment type="caution">
    <text evidence="1">The sequence shown here is derived from an EMBL/GenBank/DDBJ whole genome shotgun (WGS) entry which is preliminary data.</text>
</comment>
<dbReference type="Proteomes" id="UP001157502">
    <property type="component" value="Chromosome 29"/>
</dbReference>
<dbReference type="EMBL" id="CM055756">
    <property type="protein sequence ID" value="KAJ7989695.1"/>
    <property type="molecule type" value="Genomic_DNA"/>
</dbReference>
<evidence type="ECO:0000313" key="1">
    <source>
        <dbReference type="EMBL" id="KAJ7989695.1"/>
    </source>
</evidence>
<evidence type="ECO:0000313" key="2">
    <source>
        <dbReference type="Proteomes" id="UP001157502"/>
    </source>
</evidence>
<gene>
    <name evidence="1" type="ORF">DPEC_G00307200</name>
</gene>